<keyword evidence="2" id="KW-1133">Transmembrane helix</keyword>
<dbReference type="InterPro" id="IPR010982">
    <property type="entry name" value="Lambda_DNA-bd_dom_sf"/>
</dbReference>
<evidence type="ECO:0000313" key="5">
    <source>
        <dbReference type="Proteomes" id="UP000252800"/>
    </source>
</evidence>
<dbReference type="PANTHER" id="PTHR34475">
    <property type="match status" value="1"/>
</dbReference>
<dbReference type="RefSeq" id="WP_047333979.1">
    <property type="nucleotide sequence ID" value="NZ_CP010060.1"/>
</dbReference>
<dbReference type="InterPro" id="IPR050400">
    <property type="entry name" value="Bact_Cytoskel_RodZ"/>
</dbReference>
<dbReference type="InterPro" id="IPR001387">
    <property type="entry name" value="Cro/C1-type_HTH"/>
</dbReference>
<dbReference type="GO" id="GO:0003677">
    <property type="term" value="F:DNA binding"/>
    <property type="evidence" value="ECO:0007669"/>
    <property type="project" value="InterPro"/>
</dbReference>
<dbReference type="Gene3D" id="1.10.260.40">
    <property type="entry name" value="lambda repressor-like DNA-binding domains"/>
    <property type="match status" value="1"/>
</dbReference>
<keyword evidence="2" id="KW-0472">Membrane</keyword>
<feature type="region of interest" description="Disordered" evidence="1">
    <location>
        <begin position="151"/>
        <end position="190"/>
    </location>
</feature>
<dbReference type="InterPro" id="IPR025194">
    <property type="entry name" value="RodZ-like_C"/>
</dbReference>
<proteinExistence type="predicted"/>
<dbReference type="CDD" id="cd00093">
    <property type="entry name" value="HTH_XRE"/>
    <property type="match status" value="1"/>
</dbReference>
<name>A0A0I9WL48_9ENTE</name>
<protein>
    <recommendedName>
        <fullName evidence="3">Cytoskeleton protein RodZ-like C-terminal domain-containing protein</fullName>
    </recommendedName>
</protein>
<reference evidence="4 5" key="1">
    <citation type="submission" date="2015-06" db="EMBL/GenBank/DDBJ databases">
        <title>The Genome Sequence of Enterococcus cecorum 170AEA1.</title>
        <authorList>
            <consortium name="The Broad Institute Genomics Platform"/>
            <consortium name="The Broad Institute Genome Sequencing Center for Infectious Disease"/>
            <person name="Earl A.M."/>
            <person name="Van Tyne D."/>
            <person name="Lebreton F."/>
            <person name="Saavedra J.T."/>
            <person name="Gilmore M.S."/>
            <person name="Manson McGuire A."/>
            <person name="Clock S."/>
            <person name="Crupain M."/>
            <person name="Rangan U."/>
            <person name="Young S."/>
            <person name="Abouelleil A."/>
            <person name="Cao P."/>
            <person name="Chapman S.B."/>
            <person name="Griggs A."/>
            <person name="Priest M."/>
            <person name="Shea T."/>
            <person name="Wortman J."/>
            <person name="Nusbaum C."/>
            <person name="Birren B."/>
        </authorList>
    </citation>
    <scope>NUCLEOTIDE SEQUENCE [LARGE SCALE GENOMIC DNA]</scope>
    <source>
        <strain evidence="4 5">170AEA1</strain>
    </source>
</reference>
<evidence type="ECO:0000256" key="2">
    <source>
        <dbReference type="SAM" id="Phobius"/>
    </source>
</evidence>
<dbReference type="Pfam" id="PF13464">
    <property type="entry name" value="RodZ_C"/>
    <property type="match status" value="1"/>
</dbReference>
<keyword evidence="2" id="KW-0812">Transmembrane</keyword>
<dbReference type="Pfam" id="PF13413">
    <property type="entry name" value="HTH_25"/>
    <property type="match status" value="1"/>
</dbReference>
<gene>
    <name evidence="4" type="ORF">EB18_01725</name>
</gene>
<accession>A0A0I9WL48</accession>
<evidence type="ECO:0000313" key="4">
    <source>
        <dbReference type="EMBL" id="RBR28593.1"/>
    </source>
</evidence>
<sequence>MGNETIIGATLREARLNKKISLDELQQMTKIQKRYLEALEQGAFDRLPGDYYVRTFIRQYAQAVGINGEKLVAAFDGDEDQLLPELPKREQVAEVQNTRTQVHTQMSRRGKQKDYIPIIVLGSIALVILIIVGYTTLQDYKSTSMIEAPSSVEKQASSKSSTSHTSSSSSTSESTKESSTTSTTKEEKNKLEMSVTQLSAVQAQVAINQAKAPITFQFKGVNGPCWVGVMVNGSYLYQYTLQAGVEQTYTLPDQVTQGTIVLGASDNVEIQVNSQKLDFKNPAYKVTKKNLDFIISYQNQGTQANQTTTQAQ</sequence>
<feature type="transmembrane region" description="Helical" evidence="2">
    <location>
        <begin position="115"/>
        <end position="137"/>
    </location>
</feature>
<organism evidence="4 5">
    <name type="scientific">Enterococcus cecorum</name>
    <dbReference type="NCBI Taxonomy" id="44008"/>
    <lineage>
        <taxon>Bacteria</taxon>
        <taxon>Bacillati</taxon>
        <taxon>Bacillota</taxon>
        <taxon>Bacilli</taxon>
        <taxon>Lactobacillales</taxon>
        <taxon>Enterococcaceae</taxon>
        <taxon>Enterococcus</taxon>
    </lineage>
</organism>
<dbReference type="Proteomes" id="UP000252800">
    <property type="component" value="Unassembled WGS sequence"/>
</dbReference>
<evidence type="ECO:0000256" key="1">
    <source>
        <dbReference type="SAM" id="MobiDB-lite"/>
    </source>
</evidence>
<feature type="compositionally biased region" description="Low complexity" evidence="1">
    <location>
        <begin position="157"/>
        <end position="183"/>
    </location>
</feature>
<comment type="caution">
    <text evidence="4">The sequence shown here is derived from an EMBL/GenBank/DDBJ whole genome shotgun (WGS) entry which is preliminary data.</text>
</comment>
<evidence type="ECO:0000259" key="3">
    <source>
        <dbReference type="Pfam" id="PF13464"/>
    </source>
</evidence>
<dbReference type="SUPFAM" id="SSF47413">
    <property type="entry name" value="lambda repressor-like DNA-binding domains"/>
    <property type="match status" value="1"/>
</dbReference>
<dbReference type="PANTHER" id="PTHR34475:SF1">
    <property type="entry name" value="CYTOSKELETON PROTEIN RODZ"/>
    <property type="match status" value="1"/>
</dbReference>
<dbReference type="AlphaFoldDB" id="A0A0I9WL48"/>
<feature type="domain" description="Cytoskeleton protein RodZ-like C-terminal" evidence="3">
    <location>
        <begin position="222"/>
        <end position="285"/>
    </location>
</feature>
<dbReference type="EMBL" id="LEOY01000014">
    <property type="protein sequence ID" value="RBR28593.1"/>
    <property type="molecule type" value="Genomic_DNA"/>
</dbReference>